<dbReference type="InterPro" id="IPR027417">
    <property type="entry name" value="P-loop_NTPase"/>
</dbReference>
<protein>
    <recommendedName>
        <fullName evidence="6">Ribose 1,5-bisphosphate phosphokinase PhnN</fullName>
        <ecNumber evidence="6">2.7.4.23</ecNumber>
    </recommendedName>
    <alternativeName>
        <fullName evidence="6">Ribose 1,5-bisphosphokinase</fullName>
    </alternativeName>
</protein>
<evidence type="ECO:0000256" key="4">
    <source>
        <dbReference type="ARBA" id="ARBA00022741"/>
    </source>
</evidence>
<dbReference type="PANTHER" id="PTHR23117:SF8">
    <property type="entry name" value="RIBOSE 1,5-BISPHOSPHATE PHOSPHOKINASE PHNN"/>
    <property type="match status" value="1"/>
</dbReference>
<evidence type="ECO:0000313" key="8">
    <source>
        <dbReference type="EMBL" id="MBR9970317.1"/>
    </source>
</evidence>
<keyword evidence="4 6" id="KW-0547">Nucleotide-binding</keyword>
<dbReference type="Gene3D" id="3.40.50.300">
    <property type="entry name" value="P-loop containing nucleotide triphosphate hydrolases"/>
    <property type="match status" value="1"/>
</dbReference>
<evidence type="ECO:0000313" key="9">
    <source>
        <dbReference type="Proteomes" id="UP000680714"/>
    </source>
</evidence>
<feature type="domain" description="Guanylate kinase/L-type calcium channel beta subunit" evidence="7">
    <location>
        <begin position="2"/>
        <end position="179"/>
    </location>
</feature>
<evidence type="ECO:0000256" key="5">
    <source>
        <dbReference type="ARBA" id="ARBA00022840"/>
    </source>
</evidence>
<dbReference type="SUPFAM" id="SSF52540">
    <property type="entry name" value="P-loop containing nucleoside triphosphate hydrolases"/>
    <property type="match status" value="1"/>
</dbReference>
<comment type="catalytic activity">
    <reaction evidence="1 6">
        <text>alpha-D-ribose 1,5-bisphosphate + ATP = 5-phospho-alpha-D-ribose 1-diphosphate + ADP</text>
        <dbReference type="Rhea" id="RHEA:20109"/>
        <dbReference type="ChEBI" id="CHEBI:30616"/>
        <dbReference type="ChEBI" id="CHEBI:58017"/>
        <dbReference type="ChEBI" id="CHEBI:68688"/>
        <dbReference type="ChEBI" id="CHEBI:456216"/>
        <dbReference type="EC" id="2.7.4.23"/>
    </reaction>
</comment>
<dbReference type="PANTHER" id="PTHR23117">
    <property type="entry name" value="GUANYLATE KINASE-RELATED"/>
    <property type="match status" value="1"/>
</dbReference>
<comment type="pathway">
    <text evidence="2 6">Metabolic intermediate biosynthesis; 5-phospho-alpha-D-ribose 1-diphosphate biosynthesis; 5-phospho-alpha-D-ribose 1-diphosphate from D-ribose 5-phosphate (route II): step 3/3.</text>
</comment>
<evidence type="ECO:0000259" key="7">
    <source>
        <dbReference type="SMART" id="SM00072"/>
    </source>
</evidence>
<dbReference type="Pfam" id="PF00625">
    <property type="entry name" value="Guanylate_kin"/>
    <property type="match status" value="1"/>
</dbReference>
<dbReference type="HAMAP" id="MF_00836">
    <property type="entry name" value="PhnN"/>
    <property type="match status" value="1"/>
</dbReference>
<evidence type="ECO:0000256" key="2">
    <source>
        <dbReference type="ARBA" id="ARBA00005069"/>
    </source>
</evidence>
<feature type="binding site" evidence="6">
    <location>
        <begin position="10"/>
        <end position="17"/>
    </location>
    <ligand>
        <name>ATP</name>
        <dbReference type="ChEBI" id="CHEBI:30616"/>
    </ligand>
</feature>
<comment type="function">
    <text evidence="6">Catalyzes the phosphorylation of ribose 1,5-bisphosphate to 5-phospho-D-ribosyl alpha-1-diphosphate (PRPP).</text>
</comment>
<dbReference type="Proteomes" id="UP000680714">
    <property type="component" value="Unassembled WGS sequence"/>
</dbReference>
<name>A0ABS5I835_9PROT</name>
<reference evidence="8 9" key="1">
    <citation type="submission" date="2021-04" db="EMBL/GenBank/DDBJ databases">
        <title>Magnetospirillum sulfuroxidans sp. nov., a facultative chemolithoautotrophic sulfur-oxidizing alphaproteobacterium isolated from freshwater sediment and proposals for Paramagetospirillum gen. nov., and Magnetospirillaceae fam. nov.</title>
        <authorList>
            <person name="Koziaeva V."/>
            <person name="Geelhoed J.S."/>
            <person name="Sorokin D.Y."/>
            <person name="Grouzdev D.S."/>
        </authorList>
    </citation>
    <scope>NUCLEOTIDE SEQUENCE [LARGE SCALE GENOMIC DNA]</scope>
    <source>
        <strain evidence="8 9">J10</strain>
    </source>
</reference>
<gene>
    <name evidence="6 8" type="primary">phnN</name>
    <name evidence="8" type="ORF">KEC16_01150</name>
</gene>
<comment type="caution">
    <text evidence="8">The sequence shown here is derived from an EMBL/GenBank/DDBJ whole genome shotgun (WGS) entry which is preliminary data.</text>
</comment>
<evidence type="ECO:0000256" key="1">
    <source>
        <dbReference type="ARBA" id="ARBA00000373"/>
    </source>
</evidence>
<dbReference type="RefSeq" id="WP_211545821.1">
    <property type="nucleotide sequence ID" value="NZ_JAGTUF010000001.1"/>
</dbReference>
<keyword evidence="9" id="KW-1185">Reference proteome</keyword>
<sequence length="180" mass="18480">MTGTLVCVVGPSGAGKDSVMAAARALLGDDDRVVFPRRILTRPADAGGEDHVAVTPEKFVCLRDGGALALHWEAHGIAYGIAATIADDLAAGRAVVANISRTAIPAARAAYDAIVVEITADAQVLARRLAGRGRETAADIAGRLARASALAIEADETIINDGALEEAAQAFAAILKRACR</sequence>
<proteinExistence type="inferred from homology"/>
<keyword evidence="3 6" id="KW-0808">Transferase</keyword>
<keyword evidence="5 6" id="KW-0067">ATP-binding</keyword>
<dbReference type="EMBL" id="JAGTUF010000001">
    <property type="protein sequence ID" value="MBR9970317.1"/>
    <property type="molecule type" value="Genomic_DNA"/>
</dbReference>
<dbReference type="EC" id="2.7.4.23" evidence="6"/>
<dbReference type="InterPro" id="IPR008145">
    <property type="entry name" value="GK/Ca_channel_bsu"/>
</dbReference>
<organism evidence="8 9">
    <name type="scientific">Magnetospirillum sulfuroxidans</name>
    <dbReference type="NCBI Taxonomy" id="611300"/>
    <lineage>
        <taxon>Bacteria</taxon>
        <taxon>Pseudomonadati</taxon>
        <taxon>Pseudomonadota</taxon>
        <taxon>Alphaproteobacteria</taxon>
        <taxon>Rhodospirillales</taxon>
        <taxon>Rhodospirillaceae</taxon>
        <taxon>Magnetospirillum</taxon>
    </lineage>
</organism>
<dbReference type="NCBIfam" id="TIGR02322">
    <property type="entry name" value="phosphon_PhnN"/>
    <property type="match status" value="1"/>
</dbReference>
<dbReference type="SMART" id="SM00072">
    <property type="entry name" value="GuKc"/>
    <property type="match status" value="1"/>
</dbReference>
<accession>A0ABS5I835</accession>
<evidence type="ECO:0000256" key="6">
    <source>
        <dbReference type="HAMAP-Rule" id="MF_00836"/>
    </source>
</evidence>
<dbReference type="InterPro" id="IPR012699">
    <property type="entry name" value="PhnN"/>
</dbReference>
<evidence type="ECO:0000256" key="3">
    <source>
        <dbReference type="ARBA" id="ARBA00022679"/>
    </source>
</evidence>
<comment type="similarity">
    <text evidence="6">Belongs to the ribose 1,5-bisphosphokinase family.</text>
</comment>